<proteinExistence type="predicted"/>
<gene>
    <name evidence="2" type="ORF">GW587_24000</name>
</gene>
<name>A0ABX0FS53_9BURK</name>
<keyword evidence="1" id="KW-1133">Transmembrane helix</keyword>
<feature type="transmembrane region" description="Helical" evidence="1">
    <location>
        <begin position="84"/>
        <end position="103"/>
    </location>
</feature>
<sequence>MNLPSRIRSLPLPLSAIAMLLAIALGTFDYNNAGWLLFGLGVLAWIKLDAKQLLSSDRYGVPPALALLAYPALAGARADTSVTFGLALHALVVLLILLSQHLAEGTVDAFSHQKGVSRSI</sequence>
<dbReference type="EMBL" id="JAADJT010000012">
    <property type="protein sequence ID" value="NGZ87308.1"/>
    <property type="molecule type" value="Genomic_DNA"/>
</dbReference>
<evidence type="ECO:0000313" key="3">
    <source>
        <dbReference type="Proteomes" id="UP000666369"/>
    </source>
</evidence>
<protein>
    <recommendedName>
        <fullName evidence="4">Phosphatidate cytidylyltransferase</fullName>
    </recommendedName>
</protein>
<evidence type="ECO:0000256" key="1">
    <source>
        <dbReference type="SAM" id="Phobius"/>
    </source>
</evidence>
<accession>A0ABX0FS53</accession>
<comment type="caution">
    <text evidence="2">The sequence shown here is derived from an EMBL/GenBank/DDBJ whole genome shotgun (WGS) entry which is preliminary data.</text>
</comment>
<reference evidence="3" key="1">
    <citation type="submission" date="2023-07" db="EMBL/GenBank/DDBJ databases">
        <title>Duganella aceri sp. nov., isolated from tree sap.</title>
        <authorList>
            <person name="Kim I.S."/>
        </authorList>
    </citation>
    <scope>NUCLEOTIDE SEQUENCE [LARGE SCALE GENOMIC DNA]</scope>
    <source>
        <strain evidence="3">SAP-35</strain>
    </source>
</reference>
<evidence type="ECO:0000313" key="2">
    <source>
        <dbReference type="EMBL" id="NGZ87308.1"/>
    </source>
</evidence>
<keyword evidence="1" id="KW-0812">Transmembrane</keyword>
<organism evidence="2 3">
    <name type="scientific">Duganella aceris</name>
    <dbReference type="NCBI Taxonomy" id="2703883"/>
    <lineage>
        <taxon>Bacteria</taxon>
        <taxon>Pseudomonadati</taxon>
        <taxon>Pseudomonadota</taxon>
        <taxon>Betaproteobacteria</taxon>
        <taxon>Burkholderiales</taxon>
        <taxon>Oxalobacteraceae</taxon>
        <taxon>Telluria group</taxon>
        <taxon>Duganella</taxon>
    </lineage>
</organism>
<feature type="transmembrane region" description="Helical" evidence="1">
    <location>
        <begin position="7"/>
        <end position="26"/>
    </location>
</feature>
<keyword evidence="1" id="KW-0472">Membrane</keyword>
<evidence type="ECO:0008006" key="4">
    <source>
        <dbReference type="Google" id="ProtNLM"/>
    </source>
</evidence>
<keyword evidence="3" id="KW-1185">Reference proteome</keyword>
<dbReference type="Proteomes" id="UP000666369">
    <property type="component" value="Unassembled WGS sequence"/>
</dbReference>
<dbReference type="RefSeq" id="WP_166107382.1">
    <property type="nucleotide sequence ID" value="NZ_JAADJT010000012.1"/>
</dbReference>
<feature type="transmembrane region" description="Helical" evidence="1">
    <location>
        <begin position="60"/>
        <end position="78"/>
    </location>
</feature>